<dbReference type="AlphaFoldDB" id="A0A540X3Y9"/>
<comment type="caution">
    <text evidence="1">The sequence shown here is derived from an EMBL/GenBank/DDBJ whole genome shotgun (WGS) entry which is preliminary data.</text>
</comment>
<dbReference type="EMBL" id="VIFM01000032">
    <property type="protein sequence ID" value="TQF15962.1"/>
    <property type="molecule type" value="Genomic_DNA"/>
</dbReference>
<dbReference type="RefSeq" id="WP_141642370.1">
    <property type="nucleotide sequence ID" value="NZ_VIFM01000032.1"/>
</dbReference>
<dbReference type="OrthoDB" id="5497493at2"/>
<organism evidence="1 2">
    <name type="scientific">Myxococcus llanfairpwllgwyngyllgogerychwyrndrobwllllantysiliogogogochensis</name>
    <dbReference type="NCBI Taxonomy" id="2590453"/>
    <lineage>
        <taxon>Bacteria</taxon>
        <taxon>Pseudomonadati</taxon>
        <taxon>Myxococcota</taxon>
        <taxon>Myxococcia</taxon>
        <taxon>Myxococcales</taxon>
        <taxon>Cystobacterineae</taxon>
        <taxon>Myxococcaceae</taxon>
        <taxon>Myxococcus</taxon>
    </lineage>
</organism>
<keyword evidence="2" id="KW-1185">Reference proteome</keyword>
<protein>
    <submittedName>
        <fullName evidence="1">Ferritin-like domain-containing protein</fullName>
    </submittedName>
</protein>
<gene>
    <name evidence="1" type="ORF">FJV41_10845</name>
</gene>
<name>A0A540X3Y9_9BACT</name>
<evidence type="ECO:0000313" key="2">
    <source>
        <dbReference type="Proteomes" id="UP000315369"/>
    </source>
</evidence>
<accession>A0A540X3Y9</accession>
<dbReference type="CDD" id="cd00657">
    <property type="entry name" value="Ferritin_like"/>
    <property type="match status" value="1"/>
</dbReference>
<dbReference type="Proteomes" id="UP000315369">
    <property type="component" value="Unassembled WGS sequence"/>
</dbReference>
<dbReference type="InterPro" id="IPR009078">
    <property type="entry name" value="Ferritin-like_SF"/>
</dbReference>
<reference evidence="1 2" key="1">
    <citation type="submission" date="2019-06" db="EMBL/GenBank/DDBJ databases">
        <authorList>
            <person name="Livingstone P."/>
            <person name="Whitworth D."/>
        </authorList>
    </citation>
    <scope>NUCLEOTIDE SEQUENCE [LARGE SCALE GENOMIC DNA]</scope>
    <source>
        <strain evidence="1 2">AM401</strain>
    </source>
</reference>
<proteinExistence type="predicted"/>
<sequence>MDSNQLRQLFAKALRASLASPLLLAGCGGLDLKGYSPPVCEDDWKLAMSGLSPATQPDLVQLRRSQDTGDGSSNPRLHTVLSSSGTACATASQPATCQAELAALAPQEGFRSVCNLFCESYYLATTEGDTVAAKTSLEALIGFLGAIDTPQEALLRVFADGYTLSCTTLERGAVKANGDGSFNVVATQGFACGEGTQETQFVLGVSASGEVVEKERDVLKRGDKGCSVGRRPAGLQSEGFVECADAVGRHLALIAHLEAASIQAFLRLRAELALHGADLSLQDAALRSAMDEVMHTEVCGHLARKYGATPERPQVASLPPRPLAEVMLDNAVEGCVRETYGALVAHHQALHAEDSEVREAMARIAEDETRHADLSWAIDRWASTRLPESERTAVREARLRAIEALRAEVAEPTDSALIRELGLPAPEVAVALVDTLTRELWN</sequence>
<dbReference type="SUPFAM" id="SSF47240">
    <property type="entry name" value="Ferritin-like"/>
    <property type="match status" value="1"/>
</dbReference>
<dbReference type="PROSITE" id="PS51257">
    <property type="entry name" value="PROKAR_LIPOPROTEIN"/>
    <property type="match status" value="1"/>
</dbReference>
<evidence type="ECO:0000313" key="1">
    <source>
        <dbReference type="EMBL" id="TQF15962.1"/>
    </source>
</evidence>